<proteinExistence type="predicted"/>
<accession>A0A163FU14</accession>
<evidence type="ECO:0000313" key="1">
    <source>
        <dbReference type="EMBL" id="KZM24538.1"/>
    </source>
</evidence>
<dbReference type="AlphaFoldDB" id="A0A163FU14"/>
<keyword evidence="2" id="KW-1185">Reference proteome</keyword>
<dbReference type="OrthoDB" id="5275938at2759"/>
<organism evidence="1 2">
    <name type="scientific">Didymella rabiei</name>
    <name type="common">Chickpea ascochyta blight fungus</name>
    <name type="synonym">Mycosphaerella rabiei</name>
    <dbReference type="NCBI Taxonomy" id="5454"/>
    <lineage>
        <taxon>Eukaryota</taxon>
        <taxon>Fungi</taxon>
        <taxon>Dikarya</taxon>
        <taxon>Ascomycota</taxon>
        <taxon>Pezizomycotina</taxon>
        <taxon>Dothideomycetes</taxon>
        <taxon>Pleosporomycetidae</taxon>
        <taxon>Pleosporales</taxon>
        <taxon>Pleosporineae</taxon>
        <taxon>Didymellaceae</taxon>
        <taxon>Ascochyta</taxon>
    </lineage>
</organism>
<dbReference type="PROSITE" id="PS50097">
    <property type="entry name" value="BTB"/>
    <property type="match status" value="1"/>
</dbReference>
<sequence length="245" mass="27353">MAEMSTAAEIIAKRGDVELYVGRAPQTEKKLLVSSMLLSYMSPVFAVMFDGRFAEGQALTPASPRVVSLPEDDADSMAIVCKIMHTRTADLSVTITPTQFADIAMICHKYDCVDAVRAWSIIWIADLLQKPTAPDFEKMLVAAYLLDLAPEFLRVSKSLIRDRCDLLSISAMSNGEDFLPLRLLERITKEQYETQKRALVALNPIVAKGKITCEAYQKAIGFLSQEFRKTQIWPLQTMSVKVLQA</sequence>
<dbReference type="Gene3D" id="3.30.710.10">
    <property type="entry name" value="Potassium Channel Kv1.1, Chain A"/>
    <property type="match status" value="1"/>
</dbReference>
<dbReference type="STRING" id="5454.A0A163FU14"/>
<name>A0A163FU14_DIDRA</name>
<dbReference type="Proteomes" id="UP000076837">
    <property type="component" value="Unassembled WGS sequence"/>
</dbReference>
<gene>
    <name evidence="1" type="ORF">ST47_g4216</name>
</gene>
<evidence type="ECO:0000313" key="2">
    <source>
        <dbReference type="Proteomes" id="UP000076837"/>
    </source>
</evidence>
<dbReference type="InterPro" id="IPR011333">
    <property type="entry name" value="SKP1/BTB/POZ_sf"/>
</dbReference>
<dbReference type="SUPFAM" id="SSF54695">
    <property type="entry name" value="POZ domain"/>
    <property type="match status" value="1"/>
</dbReference>
<protein>
    <submittedName>
        <fullName evidence="1">Uncharacterized protein</fullName>
    </submittedName>
</protein>
<reference evidence="1 2" key="1">
    <citation type="journal article" date="2016" name="Sci. Rep.">
        <title>Draft genome sequencing and secretome analysis of fungal phytopathogen Ascochyta rabiei provides insight into the necrotrophic effector repertoire.</title>
        <authorList>
            <person name="Verma S."/>
            <person name="Gazara R.K."/>
            <person name="Nizam S."/>
            <person name="Parween S."/>
            <person name="Chattopadhyay D."/>
            <person name="Verma P.K."/>
        </authorList>
    </citation>
    <scope>NUCLEOTIDE SEQUENCE [LARGE SCALE GENOMIC DNA]</scope>
    <source>
        <strain evidence="1 2">ArDII</strain>
    </source>
</reference>
<dbReference type="CDD" id="cd18186">
    <property type="entry name" value="BTB_POZ_ZBTB_KLHL-like"/>
    <property type="match status" value="1"/>
</dbReference>
<comment type="caution">
    <text evidence="1">The sequence shown here is derived from an EMBL/GenBank/DDBJ whole genome shotgun (WGS) entry which is preliminary data.</text>
</comment>
<dbReference type="EMBL" id="JYNV01000155">
    <property type="protein sequence ID" value="KZM24538.1"/>
    <property type="molecule type" value="Genomic_DNA"/>
</dbReference>
<dbReference type="InterPro" id="IPR000210">
    <property type="entry name" value="BTB/POZ_dom"/>
</dbReference>